<reference evidence="4 5" key="1">
    <citation type="submission" date="2015-07" db="EMBL/GenBank/DDBJ databases">
        <title>Genome sequencing of Kibdelosporangium phytohabitans.</title>
        <authorList>
            <person name="Qin S."/>
            <person name="Xing K."/>
        </authorList>
    </citation>
    <scope>NUCLEOTIDE SEQUENCE [LARGE SCALE GENOMIC DNA]</scope>
    <source>
        <strain evidence="4 5">KLBMP1111</strain>
    </source>
</reference>
<dbReference type="Gene3D" id="3.50.50.60">
    <property type="entry name" value="FAD/NAD(P)-binding domain"/>
    <property type="match status" value="1"/>
</dbReference>
<dbReference type="InterPro" id="IPR036188">
    <property type="entry name" value="FAD/NAD-bd_sf"/>
</dbReference>
<evidence type="ECO:0000256" key="2">
    <source>
        <dbReference type="ARBA" id="ARBA00023002"/>
    </source>
</evidence>
<proteinExistence type="predicted"/>
<evidence type="ECO:0000313" key="5">
    <source>
        <dbReference type="Proteomes" id="UP000063699"/>
    </source>
</evidence>
<dbReference type="Pfam" id="PF00890">
    <property type="entry name" value="FAD_binding_2"/>
    <property type="match status" value="1"/>
</dbReference>
<protein>
    <recommendedName>
        <fullName evidence="3">FAD-dependent oxidoreductase 2 FAD-binding domain-containing protein</fullName>
    </recommendedName>
</protein>
<dbReference type="PANTHER" id="PTHR43422">
    <property type="entry name" value="THIAMINE THIAZOLE SYNTHASE"/>
    <property type="match status" value="1"/>
</dbReference>
<dbReference type="InterPro" id="IPR003953">
    <property type="entry name" value="FAD-dep_OxRdtase_2_FAD-bd"/>
</dbReference>
<dbReference type="Proteomes" id="UP000063699">
    <property type="component" value="Chromosome"/>
</dbReference>
<dbReference type="EMBL" id="CP012752">
    <property type="protein sequence ID" value="ALG08442.1"/>
    <property type="molecule type" value="Genomic_DNA"/>
</dbReference>
<dbReference type="SUPFAM" id="SSF51905">
    <property type="entry name" value="FAD/NAD(P)-binding domain"/>
    <property type="match status" value="1"/>
</dbReference>
<dbReference type="STRING" id="860235.AOZ06_17330"/>
<name>A0A0N9I187_9PSEU</name>
<sequence length="441" mass="47874">MTAAVIGASMAGLLAARVLSESHEKVFLLDRDDLPEAVVARQGVPQARHLHGLLARGRDVLEGLFPGLSEEFLAAGATRVDIQGDIQWTIDGRRMCRATSGLVGLSMSRALLEATVRARVRALPNVELLPRRVADGLIATAGRVHGVRVTELANGNAGNELTADLVVDASGRGSRSPAWLRELGYQCPPEDRVKIGIAYATRRFRRLPGHLSGRRGAVVNMSLDNPRGGGVSCEENDQWIVTLAGVLGDDPPLDPSGFADFAASLPDPRILEVIEHAEPIGDALRARFPASVRRRYERLTRFPEGYVVMGDAVCSFNPIYGQGMTVAAEQALVLRDCVQAGTDAVGRRFFRRTAKVLAVPWSMATSGDLRFGGVEGPRPLPVRLSNRYLRPLSIALEQDPAVGRALLRVANLIDRPQRIVAPDILFRVLRANLRRRRPAAT</sequence>
<keyword evidence="2" id="KW-0560">Oxidoreductase</keyword>
<evidence type="ECO:0000313" key="4">
    <source>
        <dbReference type="EMBL" id="ALG08442.1"/>
    </source>
</evidence>
<evidence type="ECO:0000259" key="3">
    <source>
        <dbReference type="Pfam" id="PF00890"/>
    </source>
</evidence>
<keyword evidence="5" id="KW-1185">Reference proteome</keyword>
<dbReference type="KEGG" id="kphy:AOZ06_17330"/>
<dbReference type="PANTHER" id="PTHR43422:SF3">
    <property type="entry name" value="THIAMINE THIAZOLE SYNTHASE"/>
    <property type="match status" value="1"/>
</dbReference>
<gene>
    <name evidence="4" type="ORF">AOZ06_17330</name>
</gene>
<accession>A0A0N9I187</accession>
<dbReference type="AlphaFoldDB" id="A0A0N9I187"/>
<dbReference type="GO" id="GO:0016491">
    <property type="term" value="F:oxidoreductase activity"/>
    <property type="evidence" value="ECO:0007669"/>
    <property type="project" value="UniProtKB-KW"/>
</dbReference>
<feature type="domain" description="FAD-dependent oxidoreductase 2 FAD-binding" evidence="3">
    <location>
        <begin position="104"/>
        <end position="184"/>
    </location>
</feature>
<evidence type="ECO:0000256" key="1">
    <source>
        <dbReference type="ARBA" id="ARBA00022630"/>
    </source>
</evidence>
<dbReference type="OrthoDB" id="9790035at2"/>
<keyword evidence="1" id="KW-0285">Flavoprotein</keyword>
<dbReference type="RefSeq" id="WP_054290349.1">
    <property type="nucleotide sequence ID" value="NZ_CP012752.1"/>
</dbReference>
<organism evidence="4 5">
    <name type="scientific">Kibdelosporangium phytohabitans</name>
    <dbReference type="NCBI Taxonomy" id="860235"/>
    <lineage>
        <taxon>Bacteria</taxon>
        <taxon>Bacillati</taxon>
        <taxon>Actinomycetota</taxon>
        <taxon>Actinomycetes</taxon>
        <taxon>Pseudonocardiales</taxon>
        <taxon>Pseudonocardiaceae</taxon>
        <taxon>Kibdelosporangium</taxon>
    </lineage>
</organism>